<proteinExistence type="predicted"/>
<protein>
    <recommendedName>
        <fullName evidence="1">25S rRNA (uridine-N(3))-methyltransferase BMT5-like domain-containing protein</fullName>
    </recommendedName>
</protein>
<organism evidence="2 3">
    <name type="scientific">Acorus calamus</name>
    <name type="common">Sweet flag</name>
    <dbReference type="NCBI Taxonomy" id="4465"/>
    <lineage>
        <taxon>Eukaryota</taxon>
        <taxon>Viridiplantae</taxon>
        <taxon>Streptophyta</taxon>
        <taxon>Embryophyta</taxon>
        <taxon>Tracheophyta</taxon>
        <taxon>Spermatophyta</taxon>
        <taxon>Magnoliopsida</taxon>
        <taxon>Liliopsida</taxon>
        <taxon>Acoraceae</taxon>
        <taxon>Acorus</taxon>
    </lineage>
</organism>
<keyword evidence="3" id="KW-1185">Reference proteome</keyword>
<comment type="caution">
    <text evidence="2">The sequence shown here is derived from an EMBL/GenBank/DDBJ whole genome shotgun (WGS) entry which is preliminary data.</text>
</comment>
<evidence type="ECO:0000313" key="3">
    <source>
        <dbReference type="Proteomes" id="UP001180020"/>
    </source>
</evidence>
<dbReference type="Proteomes" id="UP001180020">
    <property type="component" value="Unassembled WGS sequence"/>
</dbReference>
<evidence type="ECO:0000313" key="2">
    <source>
        <dbReference type="EMBL" id="KAK1296793.1"/>
    </source>
</evidence>
<reference evidence="2" key="1">
    <citation type="journal article" date="2023" name="Nat. Commun.">
        <title>Diploid and tetraploid genomes of Acorus and the evolution of monocots.</title>
        <authorList>
            <person name="Ma L."/>
            <person name="Liu K.W."/>
            <person name="Li Z."/>
            <person name="Hsiao Y.Y."/>
            <person name="Qi Y."/>
            <person name="Fu T."/>
            <person name="Tang G.D."/>
            <person name="Zhang D."/>
            <person name="Sun W.H."/>
            <person name="Liu D.K."/>
            <person name="Li Y."/>
            <person name="Chen G.Z."/>
            <person name="Liu X.D."/>
            <person name="Liao X.Y."/>
            <person name="Jiang Y.T."/>
            <person name="Yu X."/>
            <person name="Hao Y."/>
            <person name="Huang J."/>
            <person name="Zhao X.W."/>
            <person name="Ke S."/>
            <person name="Chen Y.Y."/>
            <person name="Wu W.L."/>
            <person name="Hsu J.L."/>
            <person name="Lin Y.F."/>
            <person name="Huang M.D."/>
            <person name="Li C.Y."/>
            <person name="Huang L."/>
            <person name="Wang Z.W."/>
            <person name="Zhao X."/>
            <person name="Zhong W.Y."/>
            <person name="Peng D.H."/>
            <person name="Ahmad S."/>
            <person name="Lan S."/>
            <person name="Zhang J.S."/>
            <person name="Tsai W.C."/>
            <person name="Van de Peer Y."/>
            <person name="Liu Z.J."/>
        </authorList>
    </citation>
    <scope>NUCLEOTIDE SEQUENCE</scope>
    <source>
        <strain evidence="2">CP</strain>
    </source>
</reference>
<dbReference type="EMBL" id="JAUJYO010000015">
    <property type="protein sequence ID" value="KAK1296793.1"/>
    <property type="molecule type" value="Genomic_DNA"/>
</dbReference>
<feature type="domain" description="25S rRNA (uridine-N(3))-methyltransferase BMT5-like" evidence="1">
    <location>
        <begin position="1"/>
        <end position="47"/>
    </location>
</feature>
<dbReference type="AlphaFoldDB" id="A0AAV9D8M9"/>
<name>A0AAV9D8M9_ACOCL</name>
<accession>A0AAV9D8M9</accession>
<gene>
    <name evidence="2" type="ORF">QJS10_CPB15g01124</name>
</gene>
<dbReference type="GO" id="GO:0070042">
    <property type="term" value="F:rRNA (uridine-N3-)-methyltransferase activity"/>
    <property type="evidence" value="ECO:0007669"/>
    <property type="project" value="InterPro"/>
</dbReference>
<dbReference type="InterPro" id="IPR019446">
    <property type="entry name" value="BMT5-like"/>
</dbReference>
<reference evidence="2" key="2">
    <citation type="submission" date="2023-06" db="EMBL/GenBank/DDBJ databases">
        <authorList>
            <person name="Ma L."/>
            <person name="Liu K.-W."/>
            <person name="Li Z."/>
            <person name="Hsiao Y.-Y."/>
            <person name="Qi Y."/>
            <person name="Fu T."/>
            <person name="Tang G."/>
            <person name="Zhang D."/>
            <person name="Sun W.-H."/>
            <person name="Liu D.-K."/>
            <person name="Li Y."/>
            <person name="Chen G.-Z."/>
            <person name="Liu X.-D."/>
            <person name="Liao X.-Y."/>
            <person name="Jiang Y.-T."/>
            <person name="Yu X."/>
            <person name="Hao Y."/>
            <person name="Huang J."/>
            <person name="Zhao X.-W."/>
            <person name="Ke S."/>
            <person name="Chen Y.-Y."/>
            <person name="Wu W.-L."/>
            <person name="Hsu J.-L."/>
            <person name="Lin Y.-F."/>
            <person name="Huang M.-D."/>
            <person name="Li C.-Y."/>
            <person name="Huang L."/>
            <person name="Wang Z.-W."/>
            <person name="Zhao X."/>
            <person name="Zhong W.-Y."/>
            <person name="Peng D.-H."/>
            <person name="Ahmad S."/>
            <person name="Lan S."/>
            <person name="Zhang J.-S."/>
            <person name="Tsai W.-C."/>
            <person name="Van De Peer Y."/>
            <person name="Liu Z.-J."/>
        </authorList>
    </citation>
    <scope>NUCLEOTIDE SEQUENCE</scope>
    <source>
        <strain evidence="2">CP</strain>
        <tissue evidence="2">Leaves</tissue>
    </source>
</reference>
<sequence>MLSETGEVHVVHRDDEPYDQWDLENLANKAGLVLIDKVEFLKTHYPGLMDDA</sequence>
<dbReference type="Pfam" id="PF10354">
    <property type="entry name" value="BMT5-like"/>
    <property type="match status" value="1"/>
</dbReference>
<dbReference type="GO" id="GO:0070475">
    <property type="term" value="P:rRNA base methylation"/>
    <property type="evidence" value="ECO:0007669"/>
    <property type="project" value="InterPro"/>
</dbReference>
<evidence type="ECO:0000259" key="1">
    <source>
        <dbReference type="Pfam" id="PF10354"/>
    </source>
</evidence>